<dbReference type="OrthoDB" id="8076at2759"/>
<reference evidence="4" key="2">
    <citation type="submission" date="2022-01" db="EMBL/GenBank/DDBJ databases">
        <authorList>
            <person name="Hirooka S."/>
            <person name="Miyagishima S.Y."/>
        </authorList>
    </citation>
    <scope>NUCLEOTIDE SEQUENCE</scope>
    <source>
        <strain evidence="4">NBRC 102759</strain>
    </source>
</reference>
<protein>
    <submittedName>
        <fullName evidence="4">Uncharacterized protein</fullName>
    </submittedName>
</protein>
<dbReference type="EMBL" id="BQMJ01000015">
    <property type="protein sequence ID" value="GJQ10309.1"/>
    <property type="molecule type" value="Genomic_DNA"/>
</dbReference>
<sequence length="105" mass="12155">MERVEAIVKESLKVLSKPWAIFIEELTRRWQTSSNRLLLVVGIWFGAFVLLTTLFTCILLYKDSNKTPTAKEKPKNKEQKDQVVKDSTSKRSPTQPLRHRVPKTS</sequence>
<keyword evidence="2" id="KW-0812">Transmembrane</keyword>
<gene>
    <name evidence="3" type="ORF">GpartN1_g2100.t1</name>
    <name evidence="4" type="ORF">GpartN1_g5154.t1</name>
</gene>
<feature type="compositionally biased region" description="Basic and acidic residues" evidence="1">
    <location>
        <begin position="66"/>
        <end position="89"/>
    </location>
</feature>
<feature type="region of interest" description="Disordered" evidence="1">
    <location>
        <begin position="66"/>
        <end position="105"/>
    </location>
</feature>
<evidence type="ECO:0000313" key="5">
    <source>
        <dbReference type="Proteomes" id="UP001061958"/>
    </source>
</evidence>
<keyword evidence="2" id="KW-1133">Transmembrane helix</keyword>
<organism evidence="4 5">
    <name type="scientific">Galdieria partita</name>
    <dbReference type="NCBI Taxonomy" id="83374"/>
    <lineage>
        <taxon>Eukaryota</taxon>
        <taxon>Rhodophyta</taxon>
        <taxon>Bangiophyceae</taxon>
        <taxon>Galdieriales</taxon>
        <taxon>Galdieriaceae</taxon>
        <taxon>Galdieria</taxon>
    </lineage>
</organism>
<dbReference type="AlphaFoldDB" id="A0A9C7PYQ8"/>
<name>A0A9C7PYQ8_9RHOD</name>
<feature type="transmembrane region" description="Helical" evidence="2">
    <location>
        <begin position="37"/>
        <end position="61"/>
    </location>
</feature>
<proteinExistence type="predicted"/>
<dbReference type="EMBL" id="BQMJ01000042">
    <property type="protein sequence ID" value="GJQ13363.1"/>
    <property type="molecule type" value="Genomic_DNA"/>
</dbReference>
<dbReference type="Proteomes" id="UP001061958">
    <property type="component" value="Unassembled WGS sequence"/>
</dbReference>
<evidence type="ECO:0000256" key="1">
    <source>
        <dbReference type="SAM" id="MobiDB-lite"/>
    </source>
</evidence>
<reference evidence="4" key="1">
    <citation type="journal article" date="2022" name="Proc. Natl. Acad. Sci. U.S.A.">
        <title>Life cycle and functional genomics of the unicellular red alga Galdieria for elucidating algal and plant evolution and industrial use.</title>
        <authorList>
            <person name="Hirooka S."/>
            <person name="Itabashi T."/>
            <person name="Ichinose T.M."/>
            <person name="Onuma R."/>
            <person name="Fujiwara T."/>
            <person name="Yamashita S."/>
            <person name="Jong L.W."/>
            <person name="Tomita R."/>
            <person name="Iwane A.H."/>
            <person name="Miyagishima S.Y."/>
        </authorList>
    </citation>
    <scope>NUCLEOTIDE SEQUENCE</scope>
    <source>
        <strain evidence="4">NBRC 102759</strain>
    </source>
</reference>
<accession>A0A9C7PYQ8</accession>
<evidence type="ECO:0000313" key="3">
    <source>
        <dbReference type="EMBL" id="GJQ10309.1"/>
    </source>
</evidence>
<evidence type="ECO:0000313" key="4">
    <source>
        <dbReference type="EMBL" id="GJQ13363.1"/>
    </source>
</evidence>
<keyword evidence="2" id="KW-0472">Membrane</keyword>
<evidence type="ECO:0000256" key="2">
    <source>
        <dbReference type="SAM" id="Phobius"/>
    </source>
</evidence>
<keyword evidence="5" id="KW-1185">Reference proteome</keyword>
<comment type="caution">
    <text evidence="4">The sequence shown here is derived from an EMBL/GenBank/DDBJ whole genome shotgun (WGS) entry which is preliminary data.</text>
</comment>